<accession>A0A0V0H083</accession>
<protein>
    <submittedName>
        <fullName evidence="1">Putative ovule protein</fullName>
    </submittedName>
</protein>
<dbReference type="EMBL" id="GEDG01027880">
    <property type="protein sequence ID" value="JAP13546.1"/>
    <property type="molecule type" value="Transcribed_RNA"/>
</dbReference>
<reference evidence="1" key="1">
    <citation type="submission" date="2015-12" db="EMBL/GenBank/DDBJ databases">
        <title>Gene expression during late stages of embryo sac development: a critical building block for successful pollen-pistil interactions.</title>
        <authorList>
            <person name="Liu Y."/>
            <person name="Joly V."/>
            <person name="Sabar M."/>
            <person name="Matton D.P."/>
        </authorList>
    </citation>
    <scope>NUCLEOTIDE SEQUENCE</scope>
</reference>
<proteinExistence type="predicted"/>
<evidence type="ECO:0000313" key="1">
    <source>
        <dbReference type="EMBL" id="JAP13546.1"/>
    </source>
</evidence>
<organism evidence="1">
    <name type="scientific">Solanum chacoense</name>
    <name type="common">Chaco potato</name>
    <dbReference type="NCBI Taxonomy" id="4108"/>
    <lineage>
        <taxon>Eukaryota</taxon>
        <taxon>Viridiplantae</taxon>
        <taxon>Streptophyta</taxon>
        <taxon>Embryophyta</taxon>
        <taxon>Tracheophyta</taxon>
        <taxon>Spermatophyta</taxon>
        <taxon>Magnoliopsida</taxon>
        <taxon>eudicotyledons</taxon>
        <taxon>Gunneridae</taxon>
        <taxon>Pentapetalae</taxon>
        <taxon>asterids</taxon>
        <taxon>lamiids</taxon>
        <taxon>Solanales</taxon>
        <taxon>Solanaceae</taxon>
        <taxon>Solanoideae</taxon>
        <taxon>Solaneae</taxon>
        <taxon>Solanum</taxon>
    </lineage>
</organism>
<name>A0A0V0H083_SOLCH</name>
<sequence>MPAFEIIILLCDPTEDFNLKCIVLHPSKHLSSTSNLCIILRCCNFVGNCFCSPVLQFVGHSISYGSFSTL</sequence>
<dbReference type="AlphaFoldDB" id="A0A0V0H083"/>